<keyword evidence="1" id="KW-0812">Transmembrane</keyword>
<keyword evidence="1" id="KW-1133">Transmembrane helix</keyword>
<organism evidence="2 3">
    <name type="scientific">Natranaerobius trueperi</name>
    <dbReference type="NCBI Taxonomy" id="759412"/>
    <lineage>
        <taxon>Bacteria</taxon>
        <taxon>Bacillati</taxon>
        <taxon>Bacillota</taxon>
        <taxon>Clostridia</taxon>
        <taxon>Natranaerobiales</taxon>
        <taxon>Natranaerobiaceae</taxon>
        <taxon>Natranaerobius</taxon>
    </lineage>
</organism>
<protein>
    <submittedName>
        <fullName evidence="2">Uncharacterized protein</fullName>
    </submittedName>
</protein>
<feature type="transmembrane region" description="Helical" evidence="1">
    <location>
        <begin position="15"/>
        <end position="35"/>
    </location>
</feature>
<comment type="caution">
    <text evidence="2">The sequence shown here is derived from an EMBL/GenBank/DDBJ whole genome shotgun (WGS) entry which is preliminary data.</text>
</comment>
<sequence length="228" mass="26396">MFMRRLVLMSRAEKIFMFIMICLFIGVIIWFFAWINTGGADISDSREIWPLEEGASWRYQVEGEGAEDEVIVTVTKALDQSTYHLQFDYGSHETLEQYTYQDDGLIWDAIENPLGEYQRVPAQYLIKFPIDRTHEWEWQGELLPISGEELGYSGKGEFTQSGLTTIDLPIGRYEGIEITSTMNINIQGEKNEIEETRVYVPEIGLVKQEVVENGQLKLKKLLTDYQME</sequence>
<evidence type="ECO:0000313" key="3">
    <source>
        <dbReference type="Proteomes" id="UP000214588"/>
    </source>
</evidence>
<accession>A0A226C0R9</accession>
<dbReference type="Proteomes" id="UP000214588">
    <property type="component" value="Unassembled WGS sequence"/>
</dbReference>
<reference evidence="2 3" key="1">
    <citation type="submission" date="2017-06" db="EMBL/GenBank/DDBJ databases">
        <title>Draft Genome Sequence of Natranaerobius trueperi halophilic, alkalithermophilic bacteria from soda lakes.</title>
        <authorList>
            <person name="Zhao B."/>
        </authorList>
    </citation>
    <scope>NUCLEOTIDE SEQUENCE [LARGE SCALE GENOMIC DNA]</scope>
    <source>
        <strain evidence="2 3">DSM 18760</strain>
    </source>
</reference>
<evidence type="ECO:0000256" key="1">
    <source>
        <dbReference type="SAM" id="Phobius"/>
    </source>
</evidence>
<proteinExistence type="predicted"/>
<gene>
    <name evidence="2" type="ORF">CDO51_00380</name>
</gene>
<name>A0A226C0R9_9FIRM</name>
<evidence type="ECO:0000313" key="2">
    <source>
        <dbReference type="EMBL" id="OWZ84898.1"/>
    </source>
</evidence>
<dbReference type="AlphaFoldDB" id="A0A226C0R9"/>
<keyword evidence="3" id="KW-1185">Reference proteome</keyword>
<dbReference type="EMBL" id="NIQC01000001">
    <property type="protein sequence ID" value="OWZ84898.1"/>
    <property type="molecule type" value="Genomic_DNA"/>
</dbReference>
<keyword evidence="1" id="KW-0472">Membrane</keyword>
<dbReference type="Gene3D" id="2.40.360.20">
    <property type="match status" value="1"/>
</dbReference>